<evidence type="ECO:0000313" key="2">
    <source>
        <dbReference type="Proteomes" id="UP000276133"/>
    </source>
</evidence>
<organism evidence="1 2">
    <name type="scientific">Brachionus plicatilis</name>
    <name type="common">Marine rotifer</name>
    <name type="synonym">Brachionus muelleri</name>
    <dbReference type="NCBI Taxonomy" id="10195"/>
    <lineage>
        <taxon>Eukaryota</taxon>
        <taxon>Metazoa</taxon>
        <taxon>Spiralia</taxon>
        <taxon>Gnathifera</taxon>
        <taxon>Rotifera</taxon>
        <taxon>Eurotatoria</taxon>
        <taxon>Monogononta</taxon>
        <taxon>Pseudotrocha</taxon>
        <taxon>Ploima</taxon>
        <taxon>Brachionidae</taxon>
        <taxon>Brachionus</taxon>
    </lineage>
</organism>
<comment type="caution">
    <text evidence="1">The sequence shown here is derived from an EMBL/GenBank/DDBJ whole genome shotgun (WGS) entry which is preliminary data.</text>
</comment>
<gene>
    <name evidence="1" type="ORF">BpHYR1_001422</name>
</gene>
<name>A0A3M7Q3I1_BRAPC</name>
<reference evidence="1 2" key="1">
    <citation type="journal article" date="2018" name="Sci. Rep.">
        <title>Genomic signatures of local adaptation to the degree of environmental predictability in rotifers.</title>
        <authorList>
            <person name="Franch-Gras L."/>
            <person name="Hahn C."/>
            <person name="Garcia-Roger E.M."/>
            <person name="Carmona M.J."/>
            <person name="Serra M."/>
            <person name="Gomez A."/>
        </authorList>
    </citation>
    <scope>NUCLEOTIDE SEQUENCE [LARGE SCALE GENOMIC DNA]</scope>
    <source>
        <strain evidence="1">HYR1</strain>
    </source>
</reference>
<keyword evidence="2" id="KW-1185">Reference proteome</keyword>
<dbReference type="EMBL" id="REGN01007616">
    <property type="protein sequence ID" value="RNA05752.1"/>
    <property type="molecule type" value="Genomic_DNA"/>
</dbReference>
<accession>A0A3M7Q3I1</accession>
<dbReference type="AlphaFoldDB" id="A0A3M7Q3I1"/>
<protein>
    <submittedName>
        <fullName evidence="1">Uncharacterized protein</fullName>
    </submittedName>
</protein>
<dbReference type="Proteomes" id="UP000276133">
    <property type="component" value="Unassembled WGS sequence"/>
</dbReference>
<proteinExistence type="predicted"/>
<sequence>MSLLINCDFLANGDGICM</sequence>
<evidence type="ECO:0000313" key="1">
    <source>
        <dbReference type="EMBL" id="RNA05752.1"/>
    </source>
</evidence>